<feature type="binding site" evidence="9">
    <location>
        <position position="242"/>
    </location>
    <ligand>
        <name>a divalent metal cation</name>
        <dbReference type="ChEBI" id="CHEBI:60240"/>
    </ligand>
</feature>
<dbReference type="GO" id="GO:0043420">
    <property type="term" value="P:anthranilate metabolic process"/>
    <property type="evidence" value="ECO:0007669"/>
    <property type="project" value="UniProtKB-UniRule"/>
</dbReference>
<name>A0A9Q8LEZ2_PASFU</name>
<keyword evidence="6 9" id="KW-0223">Dioxygenase</keyword>
<keyword evidence="8 9" id="KW-0408">Iron</keyword>
<dbReference type="GO" id="GO:0034354">
    <property type="term" value="P:'de novo' NAD+ biosynthetic process from L-tryptophan"/>
    <property type="evidence" value="ECO:0007669"/>
    <property type="project" value="UniProtKB-UniRule"/>
</dbReference>
<dbReference type="OrthoDB" id="204928at2759"/>
<dbReference type="FunFam" id="2.60.120.10:FF:000093">
    <property type="entry name" value="3-hydroxyanthranilate 3,4-dioxygenase"/>
    <property type="match status" value="1"/>
</dbReference>
<keyword evidence="5 9" id="KW-0479">Metal-binding</keyword>
<keyword evidence="11" id="KW-1185">Reference proteome</keyword>
<dbReference type="InterPro" id="IPR014710">
    <property type="entry name" value="RmlC-like_jellyroll"/>
</dbReference>
<gene>
    <name evidence="9" type="primary">BNA1</name>
    <name evidence="10" type="ORF">CLAFUR5_07896</name>
</gene>
<feature type="binding site" evidence="9">
    <location>
        <position position="125"/>
    </location>
    <ligand>
        <name>Fe cation</name>
        <dbReference type="ChEBI" id="CHEBI:24875"/>
        <note>catalytic</note>
    </ligand>
</feature>
<feature type="binding site" evidence="9">
    <location>
        <position position="131"/>
    </location>
    <ligand>
        <name>Fe cation</name>
        <dbReference type="ChEBI" id="CHEBI:24875"/>
        <note>catalytic</note>
    </ligand>
</feature>
<comment type="similarity">
    <text evidence="9">Belongs to the 3-HAO family.</text>
</comment>
<sequence length="263" mass="29402">MSMQTFESHTRFVTAFQPLTQALHVRSASPSMHRLTRPLAAAARHTSRPSTVPTTIRASLAQYIPRANLATAVINQKPVGLPLNLPKWLSENSHLLKPPVNNYCVYNDPMTVMVVGGPNARTDYHINETPEFFYQYKGRMLLKTVQQVNGKEEFVDVYINEGELFLLPANTPHNPVRFADTVGVVIEQPRPESSLDRLRWYCDNCGDVVNEAAFYCTDLGSQIKDAVNNFKADEAARKCKSCGTMCDAAPKPEAMERMRTAPS</sequence>
<dbReference type="GO" id="GO:0008198">
    <property type="term" value="F:ferrous iron binding"/>
    <property type="evidence" value="ECO:0007669"/>
    <property type="project" value="UniProtKB-UniRule"/>
</dbReference>
<evidence type="ECO:0000256" key="6">
    <source>
        <dbReference type="ARBA" id="ARBA00022964"/>
    </source>
</evidence>
<dbReference type="GO" id="GO:0005737">
    <property type="term" value="C:cytoplasm"/>
    <property type="evidence" value="ECO:0007669"/>
    <property type="project" value="UniProtKB-SubCell"/>
</dbReference>
<dbReference type="Pfam" id="PF06052">
    <property type="entry name" value="3-HAO"/>
    <property type="match status" value="1"/>
</dbReference>
<dbReference type="EC" id="1.13.11.6" evidence="9"/>
<dbReference type="PANTHER" id="PTHR15497">
    <property type="entry name" value="3-HYDROXYANTHRANILATE 3,4-DIOXYGENASE"/>
    <property type="match status" value="1"/>
</dbReference>
<reference evidence="10" key="2">
    <citation type="journal article" date="2022" name="Microb. Genom.">
        <title>A chromosome-scale genome assembly of the tomato pathogen Cladosporium fulvum reveals a compartmentalized genome architecture and the presence of a dispensable chromosome.</title>
        <authorList>
            <person name="Zaccaron A.Z."/>
            <person name="Chen L.H."/>
            <person name="Samaras A."/>
            <person name="Stergiopoulos I."/>
        </authorList>
    </citation>
    <scope>NUCLEOTIDE SEQUENCE</scope>
    <source>
        <strain evidence="10">Race5_Kim</strain>
    </source>
</reference>
<dbReference type="PANTHER" id="PTHR15497:SF1">
    <property type="entry name" value="3-HYDROXYANTHRANILATE 3,4-DIOXYGENASE"/>
    <property type="match status" value="1"/>
</dbReference>
<evidence type="ECO:0000313" key="10">
    <source>
        <dbReference type="EMBL" id="UJO15458.1"/>
    </source>
</evidence>
<evidence type="ECO:0000256" key="5">
    <source>
        <dbReference type="ARBA" id="ARBA00022723"/>
    </source>
</evidence>
<comment type="cofactor">
    <cofactor evidence="1 9">
        <name>Fe(2+)</name>
        <dbReference type="ChEBI" id="CHEBI:29033"/>
    </cofactor>
</comment>
<protein>
    <recommendedName>
        <fullName evidence="9">3-hydroxyanthranilate 3,4-dioxygenase</fullName>
        <ecNumber evidence="9">1.13.11.6</ecNumber>
    </recommendedName>
    <alternativeName>
        <fullName evidence="9">3-hydroxyanthranilate oxygenase</fullName>
        <shortName evidence="9">3-HAO</shortName>
    </alternativeName>
    <alternativeName>
        <fullName evidence="9">3-hydroxyanthranilic acid dioxygenase</fullName>
        <shortName evidence="9">HAD</shortName>
    </alternativeName>
    <alternativeName>
        <fullName evidence="9">Biosynthesis of nicotinic acid protein 1</fullName>
    </alternativeName>
</protein>
<evidence type="ECO:0000256" key="2">
    <source>
        <dbReference type="ARBA" id="ARBA00002752"/>
    </source>
</evidence>
<comment type="subcellular location">
    <subcellularLocation>
        <location evidence="9">Cytoplasm</location>
    </subcellularLocation>
</comment>
<dbReference type="NCBIfam" id="TIGR03037">
    <property type="entry name" value="anthran_nbaC"/>
    <property type="match status" value="1"/>
</dbReference>
<evidence type="ECO:0000256" key="7">
    <source>
        <dbReference type="ARBA" id="ARBA00023002"/>
    </source>
</evidence>
<evidence type="ECO:0000256" key="1">
    <source>
        <dbReference type="ARBA" id="ARBA00001954"/>
    </source>
</evidence>
<dbReference type="SUPFAM" id="SSF51182">
    <property type="entry name" value="RmlC-like cupins"/>
    <property type="match status" value="1"/>
</dbReference>
<dbReference type="OMA" id="QYIPRAN"/>
<feature type="binding site" evidence="9">
    <location>
        <position position="202"/>
    </location>
    <ligand>
        <name>a divalent metal cation</name>
        <dbReference type="ChEBI" id="CHEBI:60240"/>
    </ligand>
</feature>
<feature type="binding site" evidence="9">
    <location>
        <position position="177"/>
    </location>
    <ligand>
        <name>substrate</name>
    </ligand>
</feature>
<dbReference type="GO" id="GO:0019805">
    <property type="term" value="P:quinolinate biosynthetic process"/>
    <property type="evidence" value="ECO:0007669"/>
    <property type="project" value="UniProtKB-UniRule"/>
</dbReference>
<keyword evidence="7 9" id="KW-0560">Oxidoreductase</keyword>
<dbReference type="GO" id="GO:0006569">
    <property type="term" value="P:L-tryptophan catabolic process"/>
    <property type="evidence" value="ECO:0007669"/>
    <property type="project" value="UniProtKB-UniRule"/>
</dbReference>
<dbReference type="CDD" id="cd06123">
    <property type="entry name" value="cupin_HAO"/>
    <property type="match status" value="1"/>
</dbReference>
<feature type="binding site" evidence="9">
    <location>
        <position position="205"/>
    </location>
    <ligand>
        <name>a divalent metal cation</name>
        <dbReference type="ChEBI" id="CHEBI:60240"/>
    </ligand>
</feature>
<dbReference type="Gene3D" id="2.60.120.10">
    <property type="entry name" value="Jelly Rolls"/>
    <property type="match status" value="1"/>
</dbReference>
<evidence type="ECO:0000256" key="8">
    <source>
        <dbReference type="ARBA" id="ARBA00023004"/>
    </source>
</evidence>
<feature type="binding site" evidence="9">
    <location>
        <position position="187"/>
    </location>
    <ligand>
        <name>substrate</name>
    </ligand>
</feature>
<comment type="pathway">
    <text evidence="9">Cofactor biosynthesis; NAD(+) biosynthesis; quinolinate from L-kynurenine: step 3/3.</text>
</comment>
<accession>A0A9Q8LEZ2</accession>
<evidence type="ECO:0000256" key="9">
    <source>
        <dbReference type="HAMAP-Rule" id="MF_03019"/>
    </source>
</evidence>
<dbReference type="Proteomes" id="UP000756132">
    <property type="component" value="Chromosome 3"/>
</dbReference>
<comment type="function">
    <text evidence="2 9">Catalyzes the oxidative ring opening of 3-hydroxyanthranilate to 2-amino-3-carboxymuconate semialdehyde, which spontaneously cyclizes to quinolinate.</text>
</comment>
<dbReference type="EMBL" id="CP090165">
    <property type="protein sequence ID" value="UJO15458.1"/>
    <property type="molecule type" value="Genomic_DNA"/>
</dbReference>
<feature type="binding site" evidence="9">
    <location>
        <position position="173"/>
    </location>
    <ligand>
        <name>Fe cation</name>
        <dbReference type="ChEBI" id="CHEBI:24875"/>
        <note>catalytic</note>
    </ligand>
</feature>
<dbReference type="HAMAP" id="MF_00825">
    <property type="entry name" value="3_HAO"/>
    <property type="match status" value="1"/>
</dbReference>
<organism evidence="10 11">
    <name type="scientific">Passalora fulva</name>
    <name type="common">Tomato leaf mold</name>
    <name type="synonym">Cladosporium fulvum</name>
    <dbReference type="NCBI Taxonomy" id="5499"/>
    <lineage>
        <taxon>Eukaryota</taxon>
        <taxon>Fungi</taxon>
        <taxon>Dikarya</taxon>
        <taxon>Ascomycota</taxon>
        <taxon>Pezizomycotina</taxon>
        <taxon>Dothideomycetes</taxon>
        <taxon>Dothideomycetidae</taxon>
        <taxon>Mycosphaerellales</taxon>
        <taxon>Mycosphaerellaceae</taxon>
        <taxon>Fulvia</taxon>
    </lineage>
</organism>
<feature type="binding site" evidence="9">
    <location>
        <position position="239"/>
    </location>
    <ligand>
        <name>a divalent metal cation</name>
        <dbReference type="ChEBI" id="CHEBI:60240"/>
    </ligand>
</feature>
<evidence type="ECO:0000256" key="3">
    <source>
        <dbReference type="ARBA" id="ARBA00022490"/>
    </source>
</evidence>
<dbReference type="InterPro" id="IPR010329">
    <property type="entry name" value="3hydroanth_dOase"/>
</dbReference>
<proteinExistence type="inferred from homology"/>
<dbReference type="GO" id="GO:0000334">
    <property type="term" value="F:3-hydroxyanthranilate 3,4-dioxygenase activity"/>
    <property type="evidence" value="ECO:0007669"/>
    <property type="project" value="UniProtKB-UniRule"/>
</dbReference>
<dbReference type="AlphaFoldDB" id="A0A9Q8LEZ2"/>
<reference evidence="10" key="1">
    <citation type="submission" date="2021-12" db="EMBL/GenBank/DDBJ databases">
        <authorList>
            <person name="Zaccaron A."/>
            <person name="Stergiopoulos I."/>
        </authorList>
    </citation>
    <scope>NUCLEOTIDE SEQUENCE</scope>
    <source>
        <strain evidence="10">Race5_Kim</strain>
    </source>
</reference>
<evidence type="ECO:0000313" key="11">
    <source>
        <dbReference type="Proteomes" id="UP000756132"/>
    </source>
</evidence>
<evidence type="ECO:0000256" key="4">
    <source>
        <dbReference type="ARBA" id="ARBA00022642"/>
    </source>
</evidence>
<feature type="binding site" evidence="9">
    <location>
        <position position="121"/>
    </location>
    <ligand>
        <name>O2</name>
        <dbReference type="ChEBI" id="CHEBI:15379"/>
    </ligand>
</feature>
<comment type="catalytic activity">
    <reaction evidence="9">
        <text>3-hydroxyanthranilate + O2 = (2Z,4Z)-2-amino-3-carboxymuconate 6-semialdehyde</text>
        <dbReference type="Rhea" id="RHEA:17953"/>
        <dbReference type="ChEBI" id="CHEBI:15379"/>
        <dbReference type="ChEBI" id="CHEBI:36559"/>
        <dbReference type="ChEBI" id="CHEBI:77612"/>
        <dbReference type="EC" id="1.13.11.6"/>
    </reaction>
</comment>
<keyword evidence="4 9" id="KW-0662">Pyridine nucleotide biosynthesis</keyword>
<feature type="binding site" evidence="9">
    <location>
        <position position="131"/>
    </location>
    <ligand>
        <name>substrate</name>
    </ligand>
</feature>
<keyword evidence="3 9" id="KW-0963">Cytoplasm</keyword>
<dbReference type="InterPro" id="IPR011051">
    <property type="entry name" value="RmlC_Cupin_sf"/>
</dbReference>